<evidence type="ECO:0000313" key="10">
    <source>
        <dbReference type="Proteomes" id="UP000777784"/>
    </source>
</evidence>
<organism evidence="9 10">
    <name type="scientific">Eiseniibacteriota bacterium</name>
    <dbReference type="NCBI Taxonomy" id="2212470"/>
    <lineage>
        <taxon>Bacteria</taxon>
        <taxon>Candidatus Eiseniibacteriota</taxon>
    </lineage>
</organism>
<keyword evidence="3" id="KW-0949">S-adenosyl-L-methionine</keyword>
<evidence type="ECO:0000256" key="5">
    <source>
        <dbReference type="ARBA" id="ARBA00023004"/>
    </source>
</evidence>
<dbReference type="SMART" id="SM00876">
    <property type="entry name" value="BATS"/>
    <property type="match status" value="1"/>
</dbReference>
<comment type="cofactor">
    <cofactor evidence="1">
        <name>[4Fe-4S] cluster</name>
        <dbReference type="ChEBI" id="CHEBI:49883"/>
    </cofactor>
</comment>
<accession>A0A948W342</accession>
<keyword evidence="6" id="KW-0411">Iron-sulfur</keyword>
<protein>
    <submittedName>
        <fullName evidence="9">2-iminoacetate synthase ThiH</fullName>
        <ecNumber evidence="9">4.1.99.19</ecNumber>
    </submittedName>
</protein>
<gene>
    <name evidence="9" type="primary">thiH</name>
    <name evidence="9" type="ORF">KJ970_07035</name>
</gene>
<dbReference type="InterPro" id="IPR034428">
    <property type="entry name" value="ThiH/NoCL/HydG-like"/>
</dbReference>
<feature type="region of interest" description="Disordered" evidence="7">
    <location>
        <begin position="1"/>
        <end position="31"/>
    </location>
</feature>
<feature type="domain" description="Radical SAM core" evidence="8">
    <location>
        <begin position="163"/>
        <end position="384"/>
    </location>
</feature>
<feature type="compositionally biased region" description="Basic and acidic residues" evidence="7">
    <location>
        <begin position="1"/>
        <end position="11"/>
    </location>
</feature>
<proteinExistence type="predicted"/>
<dbReference type="InterPro" id="IPR012726">
    <property type="entry name" value="ThiH"/>
</dbReference>
<dbReference type="CDD" id="cd01335">
    <property type="entry name" value="Radical_SAM"/>
    <property type="match status" value="1"/>
</dbReference>
<dbReference type="PROSITE" id="PS51918">
    <property type="entry name" value="RADICAL_SAM"/>
    <property type="match status" value="1"/>
</dbReference>
<dbReference type="SUPFAM" id="SSF102114">
    <property type="entry name" value="Radical SAM enzymes"/>
    <property type="match status" value="1"/>
</dbReference>
<evidence type="ECO:0000256" key="6">
    <source>
        <dbReference type="ARBA" id="ARBA00023014"/>
    </source>
</evidence>
<evidence type="ECO:0000256" key="4">
    <source>
        <dbReference type="ARBA" id="ARBA00022723"/>
    </source>
</evidence>
<dbReference type="InterPro" id="IPR013785">
    <property type="entry name" value="Aldolase_TIM"/>
</dbReference>
<dbReference type="AlphaFoldDB" id="A0A948W342"/>
<dbReference type="SFLD" id="SFLDF00301">
    <property type="entry name" value="2-iminoacetate_synthase_(ThiH)"/>
    <property type="match status" value="1"/>
</dbReference>
<dbReference type="Pfam" id="PF04055">
    <property type="entry name" value="Radical_SAM"/>
    <property type="match status" value="1"/>
</dbReference>
<name>A0A948W342_UNCEI</name>
<dbReference type="SFLD" id="SFLDG01060">
    <property type="entry name" value="BATS_domain_containing"/>
    <property type="match status" value="1"/>
</dbReference>
<dbReference type="GO" id="GO:0051539">
    <property type="term" value="F:4 iron, 4 sulfur cluster binding"/>
    <property type="evidence" value="ECO:0007669"/>
    <property type="project" value="UniProtKB-KW"/>
</dbReference>
<evidence type="ECO:0000259" key="8">
    <source>
        <dbReference type="PROSITE" id="PS51918"/>
    </source>
</evidence>
<dbReference type="GO" id="GO:0005506">
    <property type="term" value="F:iron ion binding"/>
    <property type="evidence" value="ECO:0007669"/>
    <property type="project" value="InterPro"/>
</dbReference>
<comment type="caution">
    <text evidence="9">The sequence shown here is derived from an EMBL/GenBank/DDBJ whole genome shotgun (WGS) entry which is preliminary data.</text>
</comment>
<dbReference type="EC" id="4.1.99.19" evidence="9"/>
<evidence type="ECO:0000256" key="7">
    <source>
        <dbReference type="SAM" id="MobiDB-lite"/>
    </source>
</evidence>
<evidence type="ECO:0000256" key="3">
    <source>
        <dbReference type="ARBA" id="ARBA00022691"/>
    </source>
</evidence>
<dbReference type="EMBL" id="JAHJDP010000034">
    <property type="protein sequence ID" value="MBU2690667.1"/>
    <property type="molecule type" value="Genomic_DNA"/>
</dbReference>
<dbReference type="SFLD" id="SFLDG01081">
    <property type="entry name" value="cleavage_of_the_Ca-Cb_bond_in"/>
    <property type="match status" value="1"/>
</dbReference>
<keyword evidence="5" id="KW-0408">Iron</keyword>
<dbReference type="PANTHER" id="PTHR43583">
    <property type="entry name" value="2-IMINOACETATE SYNTHASE"/>
    <property type="match status" value="1"/>
</dbReference>
<dbReference type="Proteomes" id="UP000777784">
    <property type="component" value="Unassembled WGS sequence"/>
</dbReference>
<dbReference type="Pfam" id="PF06968">
    <property type="entry name" value="BATS"/>
    <property type="match status" value="1"/>
</dbReference>
<dbReference type="InterPro" id="IPR058240">
    <property type="entry name" value="rSAM_sf"/>
</dbReference>
<keyword evidence="9" id="KW-0456">Lyase</keyword>
<reference evidence="9" key="1">
    <citation type="submission" date="2021-05" db="EMBL/GenBank/DDBJ databases">
        <title>Energy efficiency and biological interactions define the core microbiome of deep oligotrophic groundwater.</title>
        <authorList>
            <person name="Mehrshad M."/>
            <person name="Lopez-Fernandez M."/>
            <person name="Bell E."/>
            <person name="Bernier-Latmani R."/>
            <person name="Bertilsson S."/>
            <person name="Dopson M."/>
        </authorList>
    </citation>
    <scope>NUCLEOTIDE SEQUENCE</scope>
    <source>
        <strain evidence="9">Modern_marine.mb.64</strain>
    </source>
</reference>
<dbReference type="PANTHER" id="PTHR43583:SF1">
    <property type="entry name" value="2-IMINOACETATE SYNTHASE"/>
    <property type="match status" value="1"/>
</dbReference>
<dbReference type="SFLD" id="SFLDS00029">
    <property type="entry name" value="Radical_SAM"/>
    <property type="match status" value="1"/>
</dbReference>
<keyword evidence="4" id="KW-0479">Metal-binding</keyword>
<dbReference type="Gene3D" id="3.20.20.70">
    <property type="entry name" value="Aldolase class I"/>
    <property type="match status" value="1"/>
</dbReference>
<keyword evidence="2" id="KW-0004">4Fe-4S</keyword>
<evidence type="ECO:0000256" key="1">
    <source>
        <dbReference type="ARBA" id="ARBA00001966"/>
    </source>
</evidence>
<dbReference type="NCBIfam" id="TIGR02351">
    <property type="entry name" value="thiH"/>
    <property type="match status" value="1"/>
</dbReference>
<sequence length="456" mass="50442">MMDERGSKNPVDDSSTGPPVRLKASWADTPSPWGFPWEELTERPEWYTLFPDQPPFNAGSLLKLRLLRKKPEDCPRVLRGSEPWPGNLLTSALARHMDQGPALSKERRAAVGADEVEEILDGLAAGETLSNDGLEKLLASAADPYRSRLVEQATAMTRRVFHNEILLYAPLYLSNSCTNLCVYCGFNYKNPLPRVTLSPQEIKNEAMALAASGIRHVLLLTGEAPKEVRVDYIENAVRIVKPHFETVSLEVYPMSTDEYARVVQSGATGLTLYQETYDPELYHEVHQGGRKRNLLWRLEGPERAALGGMSKIGIGSLLGLGDWRHEAMALGLHTRALLDLFPGISITVSFPRLRQAPGGYEPPHPVEDEDLIHMMAVLRLYLPQVGLVLSTRESAAFRDAIAPLLATQVSAGSMTHPGGYAASRKEEAPGRQFDIIDSRSPSEVSAYLLRQGTRII</sequence>
<evidence type="ECO:0000256" key="2">
    <source>
        <dbReference type="ARBA" id="ARBA00022485"/>
    </source>
</evidence>
<dbReference type="InterPro" id="IPR007197">
    <property type="entry name" value="rSAM"/>
</dbReference>
<evidence type="ECO:0000313" key="9">
    <source>
        <dbReference type="EMBL" id="MBU2690667.1"/>
    </source>
</evidence>
<dbReference type="GO" id="GO:0036355">
    <property type="term" value="F:2-iminoacetate synthase activity"/>
    <property type="evidence" value="ECO:0007669"/>
    <property type="project" value="UniProtKB-EC"/>
</dbReference>
<dbReference type="InterPro" id="IPR010722">
    <property type="entry name" value="BATS_dom"/>
</dbReference>